<evidence type="ECO:0000313" key="2">
    <source>
        <dbReference type="EMBL" id="KAF1997284.1"/>
    </source>
</evidence>
<dbReference type="EMBL" id="ML977615">
    <property type="protein sequence ID" value="KAF1997284.1"/>
    <property type="molecule type" value="Genomic_DNA"/>
</dbReference>
<keyword evidence="3" id="KW-1185">Reference proteome</keyword>
<dbReference type="AlphaFoldDB" id="A0A6A5W8V6"/>
<protein>
    <submittedName>
        <fullName evidence="2">Uncharacterized protein</fullName>
    </submittedName>
</protein>
<sequence length="400" mass="46148">MVLDCGIFKIFRLRKRAETQATSAQDTQAKHVTTPKAETKVKVNRRQALISKSLSIAGFILSRRGGEETSIEETSIDEDDGEEELQVVRDKEIKDCERKMEAKRNELTAINDRKRQLDSERRDLQNQACILLREFKARDKDMGASIEAYSKACHLQFSAILFKKLPLELRRLVYDAILADLPTKLINLEKGKEHPLIKTLPQNLLQHPCVLPSYVGLSVSREFVERIYESCTFRTKSLSIASWFLRTDIFNLDVIPKLHIRHLLVNVYSEDQSRDFFTALPVLMPKQASYLQKFMNIKKSQGFKLTFLLLSANSKQNTRNLLLALGSWVYRFRKLGMEVRVCKWVDGWGEESTAIGRDFTAAFKEDVTASRTRIETFVNWSEIAVDRRPKDVLWQNTPLT</sequence>
<accession>A0A6A5W8V6</accession>
<evidence type="ECO:0000256" key="1">
    <source>
        <dbReference type="SAM" id="Coils"/>
    </source>
</evidence>
<evidence type="ECO:0000313" key="3">
    <source>
        <dbReference type="Proteomes" id="UP000799779"/>
    </source>
</evidence>
<proteinExistence type="predicted"/>
<name>A0A6A5W8V6_9PLEO</name>
<feature type="coiled-coil region" evidence="1">
    <location>
        <begin position="93"/>
        <end position="127"/>
    </location>
</feature>
<dbReference type="OrthoDB" id="3684889at2759"/>
<keyword evidence="1" id="KW-0175">Coiled coil</keyword>
<reference evidence="2" key="1">
    <citation type="journal article" date="2020" name="Stud. Mycol.">
        <title>101 Dothideomycetes genomes: a test case for predicting lifestyles and emergence of pathogens.</title>
        <authorList>
            <person name="Haridas S."/>
            <person name="Albert R."/>
            <person name="Binder M."/>
            <person name="Bloem J."/>
            <person name="Labutti K."/>
            <person name="Salamov A."/>
            <person name="Andreopoulos B."/>
            <person name="Baker S."/>
            <person name="Barry K."/>
            <person name="Bills G."/>
            <person name="Bluhm B."/>
            <person name="Cannon C."/>
            <person name="Castanera R."/>
            <person name="Culley D."/>
            <person name="Daum C."/>
            <person name="Ezra D."/>
            <person name="Gonzalez J."/>
            <person name="Henrissat B."/>
            <person name="Kuo A."/>
            <person name="Liang C."/>
            <person name="Lipzen A."/>
            <person name="Lutzoni F."/>
            <person name="Magnuson J."/>
            <person name="Mondo S."/>
            <person name="Nolan M."/>
            <person name="Ohm R."/>
            <person name="Pangilinan J."/>
            <person name="Park H.-J."/>
            <person name="Ramirez L."/>
            <person name="Alfaro M."/>
            <person name="Sun H."/>
            <person name="Tritt A."/>
            <person name="Yoshinaga Y."/>
            <person name="Zwiers L.-H."/>
            <person name="Turgeon B."/>
            <person name="Goodwin S."/>
            <person name="Spatafora J."/>
            <person name="Crous P."/>
            <person name="Grigoriev I."/>
        </authorList>
    </citation>
    <scope>NUCLEOTIDE SEQUENCE</scope>
    <source>
        <strain evidence="2">CBS 123094</strain>
    </source>
</reference>
<dbReference type="Proteomes" id="UP000799779">
    <property type="component" value="Unassembled WGS sequence"/>
</dbReference>
<gene>
    <name evidence="2" type="ORF">P154DRAFT_565467</name>
</gene>
<organism evidence="2 3">
    <name type="scientific">Amniculicola lignicola CBS 123094</name>
    <dbReference type="NCBI Taxonomy" id="1392246"/>
    <lineage>
        <taxon>Eukaryota</taxon>
        <taxon>Fungi</taxon>
        <taxon>Dikarya</taxon>
        <taxon>Ascomycota</taxon>
        <taxon>Pezizomycotina</taxon>
        <taxon>Dothideomycetes</taxon>
        <taxon>Pleosporomycetidae</taxon>
        <taxon>Pleosporales</taxon>
        <taxon>Amniculicolaceae</taxon>
        <taxon>Amniculicola</taxon>
    </lineage>
</organism>